<dbReference type="AlphaFoldDB" id="A0A4R1KYI5"/>
<evidence type="ECO:0000313" key="1">
    <source>
        <dbReference type="EMBL" id="TCK69640.1"/>
    </source>
</evidence>
<evidence type="ECO:0000313" key="2">
    <source>
        <dbReference type="Proteomes" id="UP000295496"/>
    </source>
</evidence>
<comment type="caution">
    <text evidence="1">The sequence shown here is derived from an EMBL/GenBank/DDBJ whole genome shotgun (WGS) entry which is preliminary data.</text>
</comment>
<gene>
    <name evidence="1" type="ORF">EV692_1566</name>
</gene>
<keyword evidence="2" id="KW-1185">Reference proteome</keyword>
<reference evidence="1 2" key="1">
    <citation type="submission" date="2019-03" db="EMBL/GenBank/DDBJ databases">
        <title>Genomic Encyclopedia of Type Strains, Phase IV (KMG-IV): sequencing the most valuable type-strain genomes for metagenomic binning, comparative biology and taxonomic classification.</title>
        <authorList>
            <person name="Goeker M."/>
        </authorList>
    </citation>
    <scope>NUCLEOTIDE SEQUENCE [LARGE SCALE GENOMIC DNA]</scope>
    <source>
        <strain evidence="1 2">DSM 10053</strain>
    </source>
</reference>
<protein>
    <submittedName>
        <fullName evidence="1">BrnA antitoxin of type II toxin-antitoxin system</fullName>
    </submittedName>
</protein>
<dbReference type="Proteomes" id="UP000295496">
    <property type="component" value="Unassembled WGS sequence"/>
</dbReference>
<dbReference type="RefSeq" id="WP_132302166.1">
    <property type="nucleotide sequence ID" value="NZ_CP170642.1"/>
</dbReference>
<accession>A0A4R1KYI5</accession>
<proteinExistence type="predicted"/>
<dbReference type="InterPro" id="IPR025528">
    <property type="entry name" value="BrnA_antitoxin"/>
</dbReference>
<dbReference type="EMBL" id="SMGJ01000004">
    <property type="protein sequence ID" value="TCK69640.1"/>
    <property type="molecule type" value="Genomic_DNA"/>
</dbReference>
<organism evidence="1 2">
    <name type="scientific">Lonepinella koalarum</name>
    <dbReference type="NCBI Taxonomy" id="53417"/>
    <lineage>
        <taxon>Bacteria</taxon>
        <taxon>Pseudomonadati</taxon>
        <taxon>Pseudomonadota</taxon>
        <taxon>Gammaproteobacteria</taxon>
        <taxon>Pasteurellales</taxon>
        <taxon>Pasteurellaceae</taxon>
        <taxon>Lonepinella</taxon>
    </lineage>
</organism>
<sequence length="97" mass="11038">MKQENLSIPFINKKSLLANAPETVAKDDSEQVFDWDNAVVSSDLHDLREKLGRPRLANPKKSVTIRLDNSILQYFKATGKGWQTRMNSALLEWIASH</sequence>
<dbReference type="Pfam" id="PF14384">
    <property type="entry name" value="BrnA_antitoxin"/>
    <property type="match status" value="1"/>
</dbReference>
<name>A0A4R1KYI5_9PAST</name>